<feature type="DNA-binding region" description="H-T-H motif" evidence="7 8">
    <location>
        <begin position="26"/>
        <end position="45"/>
    </location>
</feature>
<evidence type="ECO:0000256" key="6">
    <source>
        <dbReference type="ARBA" id="ARBA00024936"/>
    </source>
</evidence>
<dbReference type="InterPro" id="IPR036271">
    <property type="entry name" value="Tet_transcr_reg_TetR-rel_C_sf"/>
</dbReference>
<gene>
    <name evidence="7" type="primary">betI</name>
    <name evidence="10" type="ORF">SAMN04488094_101816</name>
</gene>
<reference evidence="10 11" key="1">
    <citation type="submission" date="2016-10" db="EMBL/GenBank/DDBJ databases">
        <authorList>
            <person name="de Groot N.N."/>
        </authorList>
    </citation>
    <scope>NUCLEOTIDE SEQUENCE [LARGE SCALE GENOMIC DNA]</scope>
    <source>
        <strain evidence="10 11">DSM 19548</strain>
    </source>
</reference>
<dbReference type="Gene3D" id="1.10.357.10">
    <property type="entry name" value="Tetracycline Repressor, domain 2"/>
    <property type="match status" value="1"/>
</dbReference>
<organism evidence="10 11">
    <name type="scientific">Tropicimonas isoalkanivorans</name>
    <dbReference type="NCBI Taxonomy" id="441112"/>
    <lineage>
        <taxon>Bacteria</taxon>
        <taxon>Pseudomonadati</taxon>
        <taxon>Pseudomonadota</taxon>
        <taxon>Alphaproteobacteria</taxon>
        <taxon>Rhodobacterales</taxon>
        <taxon>Roseobacteraceae</taxon>
        <taxon>Tropicimonas</taxon>
    </lineage>
</organism>
<sequence>MEPIRRTALVEATIHEIGVSGTLDVPVSKIARRAGVSSALAHHYFGNKEQLFLDAMRHMLTLYAKEVRRGLSEVEGPRARLEAVVAAGFRPFNFQREAIAAWLNFYVLAQTSVGAQRLLNIYHRRLHSTLVHDLRPLVGDEAPRIARLVAALIDGLYLRHALLGDLTTGEEATWEVMHALDVALAASTREQVAAPTPADIPDGDLQ</sequence>
<keyword evidence="5 7" id="KW-0804">Transcription</keyword>
<evidence type="ECO:0000256" key="2">
    <source>
        <dbReference type="ARBA" id="ARBA00022491"/>
    </source>
</evidence>
<dbReference type="GO" id="GO:0019285">
    <property type="term" value="P:glycine betaine biosynthetic process from choline"/>
    <property type="evidence" value="ECO:0007669"/>
    <property type="project" value="UniProtKB-UniRule"/>
</dbReference>
<evidence type="ECO:0000259" key="9">
    <source>
        <dbReference type="PROSITE" id="PS50977"/>
    </source>
</evidence>
<dbReference type="PANTHER" id="PTHR30055:SF234">
    <property type="entry name" value="HTH-TYPE TRANSCRIPTIONAL REGULATOR BETI"/>
    <property type="match status" value="1"/>
</dbReference>
<evidence type="ECO:0000256" key="4">
    <source>
        <dbReference type="ARBA" id="ARBA00023125"/>
    </source>
</evidence>
<dbReference type="PROSITE" id="PS50977">
    <property type="entry name" value="HTH_TETR_2"/>
    <property type="match status" value="1"/>
</dbReference>
<evidence type="ECO:0000256" key="5">
    <source>
        <dbReference type="ARBA" id="ARBA00023163"/>
    </source>
</evidence>
<comment type="function">
    <text evidence="7">Repressor involved in choline regulation of the bet genes.</text>
</comment>
<accession>A0A1I1EIS2</accession>
<dbReference type="PANTHER" id="PTHR30055">
    <property type="entry name" value="HTH-TYPE TRANSCRIPTIONAL REGULATOR RUTR"/>
    <property type="match status" value="1"/>
</dbReference>
<comment type="function">
    <text evidence="6">Repressor involved in the biosynthesis of the osmoprotectant glycine betaine. It represses transcription of the choline transporter BetT and the genes of BetAB involved in the synthesis of glycine betaine.</text>
</comment>
<dbReference type="GO" id="GO:0045892">
    <property type="term" value="P:negative regulation of DNA-templated transcription"/>
    <property type="evidence" value="ECO:0007669"/>
    <property type="project" value="UniProtKB-UniRule"/>
</dbReference>
<dbReference type="NCBIfam" id="NF001978">
    <property type="entry name" value="PRK00767.1"/>
    <property type="match status" value="1"/>
</dbReference>
<dbReference type="InterPro" id="IPR009057">
    <property type="entry name" value="Homeodomain-like_sf"/>
</dbReference>
<dbReference type="AlphaFoldDB" id="A0A1I1EIS2"/>
<dbReference type="InterPro" id="IPR039538">
    <property type="entry name" value="BetI_C"/>
</dbReference>
<dbReference type="SUPFAM" id="SSF46689">
    <property type="entry name" value="Homeodomain-like"/>
    <property type="match status" value="1"/>
</dbReference>
<evidence type="ECO:0000313" key="11">
    <source>
        <dbReference type="Proteomes" id="UP000198728"/>
    </source>
</evidence>
<comment type="pathway">
    <text evidence="1 7">Amine and polyamine biosynthesis; betaine biosynthesis via choline pathway [regulation].</text>
</comment>
<dbReference type="GO" id="GO:0000976">
    <property type="term" value="F:transcription cis-regulatory region binding"/>
    <property type="evidence" value="ECO:0007669"/>
    <property type="project" value="TreeGrafter"/>
</dbReference>
<dbReference type="RefSeq" id="WP_245758733.1">
    <property type="nucleotide sequence ID" value="NZ_FOLG01000001.1"/>
</dbReference>
<evidence type="ECO:0000256" key="3">
    <source>
        <dbReference type="ARBA" id="ARBA00023015"/>
    </source>
</evidence>
<evidence type="ECO:0000313" key="10">
    <source>
        <dbReference type="EMBL" id="SFB86576.1"/>
    </source>
</evidence>
<dbReference type="UniPathway" id="UPA00529"/>
<dbReference type="GO" id="GO:0003700">
    <property type="term" value="F:DNA-binding transcription factor activity"/>
    <property type="evidence" value="ECO:0007669"/>
    <property type="project" value="UniProtKB-UniRule"/>
</dbReference>
<proteinExistence type="inferred from homology"/>
<protein>
    <recommendedName>
        <fullName evidence="7">HTH-type transcriptional regulator BetI</fullName>
    </recommendedName>
</protein>
<keyword evidence="4 7" id="KW-0238">DNA-binding</keyword>
<dbReference type="STRING" id="441112.SAMN04488094_101816"/>
<dbReference type="InterPro" id="IPR001647">
    <property type="entry name" value="HTH_TetR"/>
</dbReference>
<dbReference type="InterPro" id="IPR017757">
    <property type="entry name" value="Tscrpt_rep_BetI"/>
</dbReference>
<keyword evidence="3 7" id="KW-0805">Transcription regulation</keyword>
<dbReference type="EMBL" id="FOLG01000001">
    <property type="protein sequence ID" value="SFB86576.1"/>
    <property type="molecule type" value="Genomic_DNA"/>
</dbReference>
<keyword evidence="2 7" id="KW-0678">Repressor</keyword>
<evidence type="ECO:0000256" key="8">
    <source>
        <dbReference type="PROSITE-ProRule" id="PRU00335"/>
    </source>
</evidence>
<dbReference type="HAMAP" id="MF_00768">
    <property type="entry name" value="HTH_type_BetI"/>
    <property type="match status" value="1"/>
</dbReference>
<name>A0A1I1EIS2_9RHOB</name>
<dbReference type="Pfam" id="PF00440">
    <property type="entry name" value="TetR_N"/>
    <property type="match status" value="1"/>
</dbReference>
<feature type="domain" description="HTH tetR-type" evidence="9">
    <location>
        <begin position="3"/>
        <end position="63"/>
    </location>
</feature>
<dbReference type="SUPFAM" id="SSF48498">
    <property type="entry name" value="Tetracyclin repressor-like, C-terminal domain"/>
    <property type="match status" value="1"/>
</dbReference>
<evidence type="ECO:0000256" key="1">
    <source>
        <dbReference type="ARBA" id="ARBA00004719"/>
    </source>
</evidence>
<dbReference type="Pfam" id="PF13977">
    <property type="entry name" value="TetR_C_6"/>
    <property type="match status" value="1"/>
</dbReference>
<dbReference type="Proteomes" id="UP000198728">
    <property type="component" value="Unassembled WGS sequence"/>
</dbReference>
<keyword evidence="11" id="KW-1185">Reference proteome</keyword>
<dbReference type="InterPro" id="IPR050109">
    <property type="entry name" value="HTH-type_TetR-like_transc_reg"/>
</dbReference>
<evidence type="ECO:0000256" key="7">
    <source>
        <dbReference type="HAMAP-Rule" id="MF_00768"/>
    </source>
</evidence>